<dbReference type="EMBL" id="CP137624">
    <property type="protein sequence ID" value="WPK12684.1"/>
    <property type="molecule type" value="Genomic_DNA"/>
</dbReference>
<dbReference type="Proteomes" id="UP001322664">
    <property type="component" value="Chromosome"/>
</dbReference>
<reference evidence="1 2" key="1">
    <citation type="submission" date="2023-09" db="EMBL/GenBank/DDBJ databases">
        <authorList>
            <person name="Page C.A."/>
            <person name="Perez-Diaz I.M."/>
        </authorList>
    </citation>
    <scope>NUCLEOTIDE SEQUENCE [LARGE SCALE GENOMIC DNA]</scope>
    <source>
        <strain evidence="1 2">Ll15</strain>
    </source>
</reference>
<keyword evidence="2" id="KW-1185">Reference proteome</keyword>
<dbReference type="RefSeq" id="WP_319837381.1">
    <property type="nucleotide sequence ID" value="NZ_CP137624.1"/>
</dbReference>
<sequence>MSPYDFSPDAVYLKVTMHNGVEMELNLNNTSMTFLPQFIAFLQRQHIQVTDNHAIVQELIAKNYLVG</sequence>
<accession>A0ABZ0RWS3</accession>
<name>A0ABZ0RWS3_9BACI</name>
<protein>
    <submittedName>
        <fullName evidence="1">Uncharacterized protein</fullName>
    </submittedName>
</protein>
<organism evidence="1 2">
    <name type="scientific">Lysinibacillus louembei</name>
    <dbReference type="NCBI Taxonomy" id="1470088"/>
    <lineage>
        <taxon>Bacteria</taxon>
        <taxon>Bacillati</taxon>
        <taxon>Bacillota</taxon>
        <taxon>Bacilli</taxon>
        <taxon>Bacillales</taxon>
        <taxon>Bacillaceae</taxon>
        <taxon>Lysinibacillus</taxon>
    </lineage>
</organism>
<gene>
    <name evidence="1" type="ORF">R6U77_02995</name>
</gene>
<evidence type="ECO:0000313" key="1">
    <source>
        <dbReference type="EMBL" id="WPK12684.1"/>
    </source>
</evidence>
<proteinExistence type="predicted"/>
<evidence type="ECO:0000313" key="2">
    <source>
        <dbReference type="Proteomes" id="UP001322664"/>
    </source>
</evidence>